<dbReference type="Proteomes" id="UP001203687">
    <property type="component" value="Unassembled WGS sequence"/>
</dbReference>
<evidence type="ECO:0000313" key="3">
    <source>
        <dbReference type="Proteomes" id="UP001203687"/>
    </source>
</evidence>
<comment type="caution">
    <text evidence="2">The sequence shown here is derived from an EMBL/GenBank/DDBJ whole genome shotgun (WGS) entry which is preliminary data.</text>
</comment>
<gene>
    <name evidence="2" type="ORF">MUY34_14030</name>
</gene>
<evidence type="ECO:0000256" key="1">
    <source>
        <dbReference type="SAM" id="SignalP"/>
    </source>
</evidence>
<feature type="signal peptide" evidence="1">
    <location>
        <begin position="1"/>
        <end position="21"/>
    </location>
</feature>
<dbReference type="RefSeq" id="WP_248413587.1">
    <property type="nucleotide sequence ID" value="NZ_JALPQF010000015.1"/>
</dbReference>
<keyword evidence="3" id="KW-1185">Reference proteome</keyword>
<accession>A0ABT0HD58</accession>
<reference evidence="2" key="1">
    <citation type="submission" date="2022-04" db="EMBL/GenBank/DDBJ databases">
        <authorList>
            <person name="Ren T."/>
        </authorList>
    </citation>
    <scope>NUCLEOTIDE SEQUENCE</scope>
    <source>
        <strain evidence="2">F63249</strain>
    </source>
</reference>
<sequence length="177" mass="19109">MKTIKLLTVLTIAFLSLTIISCSDDDSSGGSSCSNLVDQPVQGSFRGTDFVSPAGFYKVLNFGETTTIRCDIYVKESLDSDCFFPTFEGDQDTILFSISSLDLQTITLEEFGENTLNFNRITIEENGPVTEVELAECGTIEITAYDADAGTLEGTVVAKGQFGSTVNGNFTLLLCED</sequence>
<organism evidence="2 3">
    <name type="scientific">Psychroserpens algicola</name>
    <dbReference type="NCBI Taxonomy" id="1719034"/>
    <lineage>
        <taxon>Bacteria</taxon>
        <taxon>Pseudomonadati</taxon>
        <taxon>Bacteroidota</taxon>
        <taxon>Flavobacteriia</taxon>
        <taxon>Flavobacteriales</taxon>
        <taxon>Flavobacteriaceae</taxon>
        <taxon>Psychroserpens</taxon>
    </lineage>
</organism>
<dbReference type="EMBL" id="JALPQF010000015">
    <property type="protein sequence ID" value="MCK8481747.1"/>
    <property type="molecule type" value="Genomic_DNA"/>
</dbReference>
<evidence type="ECO:0000313" key="2">
    <source>
        <dbReference type="EMBL" id="MCK8481747.1"/>
    </source>
</evidence>
<keyword evidence="1" id="KW-0732">Signal</keyword>
<evidence type="ECO:0008006" key="4">
    <source>
        <dbReference type="Google" id="ProtNLM"/>
    </source>
</evidence>
<feature type="chain" id="PRO_5047292929" description="Lipocalin-like domain-containing protein" evidence="1">
    <location>
        <begin position="22"/>
        <end position="177"/>
    </location>
</feature>
<protein>
    <recommendedName>
        <fullName evidence="4">Lipocalin-like domain-containing protein</fullName>
    </recommendedName>
</protein>
<name>A0ABT0HD58_9FLAO</name>
<proteinExistence type="predicted"/>
<dbReference type="PROSITE" id="PS51257">
    <property type="entry name" value="PROKAR_LIPOPROTEIN"/>
    <property type="match status" value="1"/>
</dbReference>